<evidence type="ECO:0000256" key="14">
    <source>
        <dbReference type="ARBA" id="ARBA00047366"/>
    </source>
</evidence>
<evidence type="ECO:0000256" key="1">
    <source>
        <dbReference type="ARBA" id="ARBA00004173"/>
    </source>
</evidence>
<evidence type="ECO:0000256" key="5">
    <source>
        <dbReference type="ARBA" id="ARBA00022741"/>
    </source>
</evidence>
<dbReference type="EC" id="6.1.1.17" evidence="3"/>
<dbReference type="InterPro" id="IPR000924">
    <property type="entry name" value="Glu/Gln-tRNA-synth"/>
</dbReference>
<evidence type="ECO:0000256" key="16">
    <source>
        <dbReference type="ARBA" id="ARBA00047689"/>
    </source>
</evidence>
<dbReference type="Pfam" id="PF19269">
    <property type="entry name" value="Anticodon_2"/>
    <property type="match status" value="1"/>
</dbReference>
<gene>
    <name evidence="20" type="primary">EARS2</name>
    <name evidence="20" type="ORF">TNIN_331801</name>
</gene>
<evidence type="ECO:0000313" key="20">
    <source>
        <dbReference type="EMBL" id="GFS54021.1"/>
    </source>
</evidence>
<proteinExistence type="inferred from homology"/>
<sequence>FAPSPTGFMHLGGLRTAFFNYLFARKNKGQFILRIEDTDRKRIKPGSIENLNAMLEWAGLIPDESPKKGGQFGPYIQSERLDKYQEKAEYLLKTGAAYRCFCSETRLDILRKGALRTREIHGYDNKCRHLDPDEIEQLLKEGKSYTVRFKIPEGPVSYNDVVFGSQTYDVSANEGDFIIIKSDGFPTYHFASVVDDHLMEISHVLRGTEWLISTPKHILLHQALDWHPPKFAHLPLLTNSDRSKLSKRQESIGIEYFKEKGYAPISLLNFLGVAGGGFGKQESCNPEDLDNLCSKFSLESVNTGSCIVDLRKLDLFNHNYLVQQLSNDKLTTNMIKELRVILKKKYGKRYEKEEKNLPDSYIKKILLCYKDRMHTLNHLVESDMEYLWTVVEWEEIVEKFSKMKIPATTIAKLKQVGCFLSDLSESEFTQHNLTQKLREMCVQLEVSYSSMMCALRVVFTAQKDGPGISEIMDMLGKKRSLEKINFVIGKMHNNDTGEGTSCLHSEIRSTMSKLQIRIPLPTE</sequence>
<accession>A0A8X6IPT0</accession>
<dbReference type="InterPro" id="IPR004527">
    <property type="entry name" value="Glu-tRNA-ligase_bac/mito"/>
</dbReference>
<dbReference type="GO" id="GO:0004818">
    <property type="term" value="F:glutamate-tRNA ligase activity"/>
    <property type="evidence" value="ECO:0007669"/>
    <property type="project" value="UniProtKB-EC"/>
</dbReference>
<dbReference type="InterPro" id="IPR020751">
    <property type="entry name" value="aa-tRNA-synth_I_codon-bd_sub2"/>
</dbReference>
<comment type="catalytic activity">
    <reaction evidence="15">
        <text>tRNA(Glx) + L-glutamate + ATP = L-glutamyl-tRNA(Glx) + AMP + diphosphate</text>
        <dbReference type="Rhea" id="RHEA:18397"/>
        <dbReference type="Rhea" id="RHEA-COMP:9713"/>
        <dbReference type="Rhea" id="RHEA-COMP:9716"/>
        <dbReference type="ChEBI" id="CHEBI:29985"/>
        <dbReference type="ChEBI" id="CHEBI:30616"/>
        <dbReference type="ChEBI" id="CHEBI:33019"/>
        <dbReference type="ChEBI" id="CHEBI:78442"/>
        <dbReference type="ChEBI" id="CHEBI:78520"/>
        <dbReference type="ChEBI" id="CHEBI:456215"/>
        <dbReference type="EC" id="6.1.1.24"/>
    </reaction>
    <physiologicalReaction direction="left-to-right" evidence="15">
        <dbReference type="Rhea" id="RHEA:18398"/>
    </physiologicalReaction>
</comment>
<comment type="similarity">
    <text evidence="2">Belongs to the class-I aminoacyl-tRNA synthetase family. Glutamate--tRNA ligase type 1 subfamily.</text>
</comment>
<feature type="domain" description="Aminoacyl-tRNA synthetase class I anticodon-binding" evidence="19">
    <location>
        <begin position="357"/>
        <end position="487"/>
    </location>
</feature>
<dbReference type="FunFam" id="3.40.50.620:FF:000045">
    <property type="entry name" value="Glutamate--tRNA ligase, mitochondrial"/>
    <property type="match status" value="1"/>
</dbReference>
<keyword evidence="6 17" id="KW-0067">ATP-binding</keyword>
<evidence type="ECO:0000256" key="9">
    <source>
        <dbReference type="ARBA" id="ARBA00030865"/>
    </source>
</evidence>
<dbReference type="AlphaFoldDB" id="A0A8X6IPT0"/>
<dbReference type="Proteomes" id="UP000886998">
    <property type="component" value="Unassembled WGS sequence"/>
</dbReference>
<comment type="catalytic activity">
    <reaction evidence="16">
        <text>tRNA(Gln) + L-glutamate + ATP = L-glutamyl-tRNA(Gln) + AMP + diphosphate</text>
        <dbReference type="Rhea" id="RHEA:64612"/>
        <dbReference type="Rhea" id="RHEA-COMP:9662"/>
        <dbReference type="Rhea" id="RHEA-COMP:9684"/>
        <dbReference type="ChEBI" id="CHEBI:29985"/>
        <dbReference type="ChEBI" id="CHEBI:30616"/>
        <dbReference type="ChEBI" id="CHEBI:33019"/>
        <dbReference type="ChEBI" id="CHEBI:78442"/>
        <dbReference type="ChEBI" id="CHEBI:78520"/>
        <dbReference type="ChEBI" id="CHEBI:456215"/>
    </reaction>
    <physiologicalReaction direction="left-to-right" evidence="16">
        <dbReference type="Rhea" id="RHEA:64613"/>
    </physiologicalReaction>
</comment>
<dbReference type="CDD" id="cd00808">
    <property type="entry name" value="GluRS_core"/>
    <property type="match status" value="1"/>
</dbReference>
<dbReference type="InterPro" id="IPR008925">
    <property type="entry name" value="aa_tRNA-synth_I_cd-bd_sf"/>
</dbReference>
<keyword evidence="21" id="KW-1185">Reference proteome</keyword>
<feature type="domain" description="Glutamyl/glutaminyl-tRNA synthetase class Ib catalytic" evidence="18">
    <location>
        <begin position="1"/>
        <end position="287"/>
    </location>
</feature>
<evidence type="ECO:0000259" key="19">
    <source>
        <dbReference type="Pfam" id="PF19269"/>
    </source>
</evidence>
<dbReference type="InterPro" id="IPR001412">
    <property type="entry name" value="aa-tRNA-synth_I_CS"/>
</dbReference>
<dbReference type="GO" id="GO:0050561">
    <property type="term" value="F:glutamate-tRNA(Gln) ligase activity"/>
    <property type="evidence" value="ECO:0007669"/>
    <property type="project" value="UniProtKB-EC"/>
</dbReference>
<evidence type="ECO:0000256" key="8">
    <source>
        <dbReference type="ARBA" id="ARBA00023146"/>
    </source>
</evidence>
<dbReference type="GO" id="GO:0005739">
    <property type="term" value="C:mitochondrion"/>
    <property type="evidence" value="ECO:0007669"/>
    <property type="project" value="UniProtKB-SubCell"/>
</dbReference>
<dbReference type="PROSITE" id="PS00178">
    <property type="entry name" value="AA_TRNA_LIGASE_I"/>
    <property type="match status" value="1"/>
</dbReference>
<dbReference type="SUPFAM" id="SSF52374">
    <property type="entry name" value="Nucleotidylyl transferase"/>
    <property type="match status" value="1"/>
</dbReference>
<dbReference type="PRINTS" id="PR00987">
    <property type="entry name" value="TRNASYNTHGLU"/>
</dbReference>
<dbReference type="GO" id="GO:0000049">
    <property type="term" value="F:tRNA binding"/>
    <property type="evidence" value="ECO:0007669"/>
    <property type="project" value="InterPro"/>
</dbReference>
<keyword evidence="7 17" id="KW-0648">Protein biosynthesis</keyword>
<dbReference type="InterPro" id="IPR049940">
    <property type="entry name" value="GluQ/Sye"/>
</dbReference>
<dbReference type="GO" id="GO:0008270">
    <property type="term" value="F:zinc ion binding"/>
    <property type="evidence" value="ECO:0007669"/>
    <property type="project" value="InterPro"/>
</dbReference>
<evidence type="ECO:0000313" key="21">
    <source>
        <dbReference type="Proteomes" id="UP000886998"/>
    </source>
</evidence>
<dbReference type="Gene3D" id="3.40.50.620">
    <property type="entry name" value="HUPs"/>
    <property type="match status" value="1"/>
</dbReference>
<evidence type="ECO:0000256" key="2">
    <source>
        <dbReference type="ARBA" id="ARBA00007894"/>
    </source>
</evidence>
<evidence type="ECO:0000259" key="18">
    <source>
        <dbReference type="Pfam" id="PF00749"/>
    </source>
</evidence>
<keyword evidence="8 17" id="KW-0030">Aminoacyl-tRNA synthetase</keyword>
<keyword evidence="4 17" id="KW-0436">Ligase</keyword>
<evidence type="ECO:0000256" key="7">
    <source>
        <dbReference type="ARBA" id="ARBA00022917"/>
    </source>
</evidence>
<evidence type="ECO:0000256" key="11">
    <source>
        <dbReference type="ARBA" id="ARBA00044142"/>
    </source>
</evidence>
<dbReference type="GO" id="GO:0005524">
    <property type="term" value="F:ATP binding"/>
    <property type="evidence" value="ECO:0007669"/>
    <property type="project" value="UniProtKB-KW"/>
</dbReference>
<dbReference type="HAMAP" id="MF_00022">
    <property type="entry name" value="Glu_tRNA_synth_type1"/>
    <property type="match status" value="1"/>
</dbReference>
<evidence type="ECO:0000256" key="12">
    <source>
        <dbReference type="ARBA" id="ARBA00044251"/>
    </source>
</evidence>
<protein>
    <recommendedName>
        <fullName evidence="11">Nondiscriminating glutamyl-tRNA synthetase EARS2, mitochondrial</fullName>
        <ecNumber evidence="3">6.1.1.17</ecNumber>
        <ecNumber evidence="10">6.1.1.24</ecNumber>
    </recommendedName>
    <alternativeName>
        <fullName evidence="13">Glutamate--tRNA(Gln) ligase EARS2, mitochondrial</fullName>
    </alternativeName>
    <alternativeName>
        <fullName evidence="9">Glutamyl-tRNA synthetase</fullName>
    </alternativeName>
    <alternativeName>
        <fullName evidence="12">Mitochondrial glutamyl-tRNA synthetase</fullName>
    </alternativeName>
</protein>
<dbReference type="SUPFAM" id="SSF48163">
    <property type="entry name" value="An anticodon-binding domain of class I aminoacyl-tRNA synthetases"/>
    <property type="match status" value="1"/>
</dbReference>
<comment type="catalytic activity">
    <reaction evidence="14">
        <text>tRNA(Glu) + L-glutamate + ATP = L-glutamyl-tRNA(Glu) + AMP + diphosphate</text>
        <dbReference type="Rhea" id="RHEA:23540"/>
        <dbReference type="Rhea" id="RHEA-COMP:9663"/>
        <dbReference type="Rhea" id="RHEA-COMP:9680"/>
        <dbReference type="ChEBI" id="CHEBI:29985"/>
        <dbReference type="ChEBI" id="CHEBI:30616"/>
        <dbReference type="ChEBI" id="CHEBI:33019"/>
        <dbReference type="ChEBI" id="CHEBI:78442"/>
        <dbReference type="ChEBI" id="CHEBI:78520"/>
        <dbReference type="ChEBI" id="CHEBI:456215"/>
        <dbReference type="EC" id="6.1.1.17"/>
    </reaction>
    <physiologicalReaction direction="left-to-right" evidence="14">
        <dbReference type="Rhea" id="RHEA:23541"/>
    </physiologicalReaction>
</comment>
<evidence type="ECO:0000256" key="10">
    <source>
        <dbReference type="ARBA" id="ARBA00044054"/>
    </source>
</evidence>
<dbReference type="GO" id="GO:0006424">
    <property type="term" value="P:glutamyl-tRNA aminoacylation"/>
    <property type="evidence" value="ECO:0007669"/>
    <property type="project" value="InterPro"/>
</dbReference>
<dbReference type="PANTHER" id="PTHR43311">
    <property type="entry name" value="GLUTAMATE--TRNA LIGASE"/>
    <property type="match status" value="1"/>
</dbReference>
<dbReference type="InterPro" id="IPR020058">
    <property type="entry name" value="Glu/Gln-tRNA-synth_Ib_cat-dom"/>
</dbReference>
<reference evidence="20" key="1">
    <citation type="submission" date="2020-08" db="EMBL/GenBank/DDBJ databases">
        <title>Multicomponent nature underlies the extraordinary mechanical properties of spider dragline silk.</title>
        <authorList>
            <person name="Kono N."/>
            <person name="Nakamura H."/>
            <person name="Mori M."/>
            <person name="Yoshida Y."/>
            <person name="Ohtoshi R."/>
            <person name="Malay A.D."/>
            <person name="Moran D.A.P."/>
            <person name="Tomita M."/>
            <person name="Numata K."/>
            <person name="Arakawa K."/>
        </authorList>
    </citation>
    <scope>NUCLEOTIDE SEQUENCE</scope>
</reference>
<dbReference type="InterPro" id="IPR033910">
    <property type="entry name" value="GluRS_core"/>
</dbReference>
<keyword evidence="5 17" id="KW-0547">Nucleotide-binding</keyword>
<dbReference type="NCBIfam" id="TIGR00464">
    <property type="entry name" value="gltX_bact"/>
    <property type="match status" value="1"/>
</dbReference>
<dbReference type="EC" id="6.1.1.24" evidence="10"/>
<dbReference type="InterPro" id="IPR045462">
    <property type="entry name" value="aa-tRNA-synth_I_cd-bd"/>
</dbReference>
<organism evidence="20 21">
    <name type="scientific">Trichonephila inaurata madagascariensis</name>
    <dbReference type="NCBI Taxonomy" id="2747483"/>
    <lineage>
        <taxon>Eukaryota</taxon>
        <taxon>Metazoa</taxon>
        <taxon>Ecdysozoa</taxon>
        <taxon>Arthropoda</taxon>
        <taxon>Chelicerata</taxon>
        <taxon>Arachnida</taxon>
        <taxon>Araneae</taxon>
        <taxon>Araneomorphae</taxon>
        <taxon>Entelegynae</taxon>
        <taxon>Araneoidea</taxon>
        <taxon>Nephilidae</taxon>
        <taxon>Trichonephila</taxon>
        <taxon>Trichonephila inaurata</taxon>
    </lineage>
</organism>
<dbReference type="Pfam" id="PF00749">
    <property type="entry name" value="tRNA-synt_1c"/>
    <property type="match status" value="1"/>
</dbReference>
<feature type="non-terminal residue" evidence="20">
    <location>
        <position position="1"/>
    </location>
</feature>
<evidence type="ECO:0000256" key="15">
    <source>
        <dbReference type="ARBA" id="ARBA00047479"/>
    </source>
</evidence>
<comment type="caution">
    <text evidence="20">The sequence shown here is derived from an EMBL/GenBank/DDBJ whole genome shotgun (WGS) entry which is preliminary data.</text>
</comment>
<name>A0A8X6IPT0_9ARAC</name>
<dbReference type="InterPro" id="IPR014729">
    <property type="entry name" value="Rossmann-like_a/b/a_fold"/>
</dbReference>
<evidence type="ECO:0000256" key="6">
    <source>
        <dbReference type="ARBA" id="ARBA00022840"/>
    </source>
</evidence>
<evidence type="ECO:0000256" key="13">
    <source>
        <dbReference type="ARBA" id="ARBA00044313"/>
    </source>
</evidence>
<dbReference type="PANTHER" id="PTHR43311:SF2">
    <property type="entry name" value="GLUTAMATE--TRNA LIGASE, MITOCHONDRIAL-RELATED"/>
    <property type="match status" value="1"/>
</dbReference>
<evidence type="ECO:0000256" key="17">
    <source>
        <dbReference type="RuleBase" id="RU363037"/>
    </source>
</evidence>
<dbReference type="Gene3D" id="1.10.10.350">
    <property type="match status" value="1"/>
</dbReference>
<evidence type="ECO:0000256" key="3">
    <source>
        <dbReference type="ARBA" id="ARBA00012835"/>
    </source>
</evidence>
<dbReference type="EMBL" id="BMAV01026852">
    <property type="protein sequence ID" value="GFS54021.1"/>
    <property type="molecule type" value="Genomic_DNA"/>
</dbReference>
<evidence type="ECO:0000256" key="4">
    <source>
        <dbReference type="ARBA" id="ARBA00022598"/>
    </source>
</evidence>
<comment type="subcellular location">
    <subcellularLocation>
        <location evidence="1">Mitochondrion</location>
    </subcellularLocation>
</comment>
<dbReference type="OrthoDB" id="428822at2759"/>